<comment type="caution">
    <text evidence="2">The sequence shown here is derived from an EMBL/GenBank/DDBJ whole genome shotgun (WGS) entry which is preliminary data.</text>
</comment>
<name>A0A811UWV6_CERCA</name>
<evidence type="ECO:0000313" key="3">
    <source>
        <dbReference type="Proteomes" id="UP000606786"/>
    </source>
</evidence>
<dbReference type="AlphaFoldDB" id="A0A811UWV6"/>
<evidence type="ECO:0000313" key="2">
    <source>
        <dbReference type="EMBL" id="CAD7003131.1"/>
    </source>
</evidence>
<gene>
    <name evidence="2" type="ORF">CCAP1982_LOCUS11593</name>
</gene>
<accession>A0A811UWV6</accession>
<dbReference type="Proteomes" id="UP000606786">
    <property type="component" value="Unassembled WGS sequence"/>
</dbReference>
<feature type="transmembrane region" description="Helical" evidence="1">
    <location>
        <begin position="76"/>
        <end position="94"/>
    </location>
</feature>
<organism evidence="2 3">
    <name type="scientific">Ceratitis capitata</name>
    <name type="common">Mediterranean fruit fly</name>
    <name type="synonym">Tephritis capitata</name>
    <dbReference type="NCBI Taxonomy" id="7213"/>
    <lineage>
        <taxon>Eukaryota</taxon>
        <taxon>Metazoa</taxon>
        <taxon>Ecdysozoa</taxon>
        <taxon>Arthropoda</taxon>
        <taxon>Hexapoda</taxon>
        <taxon>Insecta</taxon>
        <taxon>Pterygota</taxon>
        <taxon>Neoptera</taxon>
        <taxon>Endopterygota</taxon>
        <taxon>Diptera</taxon>
        <taxon>Brachycera</taxon>
        <taxon>Muscomorpha</taxon>
        <taxon>Tephritoidea</taxon>
        <taxon>Tephritidae</taxon>
        <taxon>Ceratitis</taxon>
        <taxon>Ceratitis</taxon>
    </lineage>
</organism>
<proteinExistence type="predicted"/>
<reference evidence="2" key="1">
    <citation type="submission" date="2020-11" db="EMBL/GenBank/DDBJ databases">
        <authorList>
            <person name="Whitehead M."/>
        </authorList>
    </citation>
    <scope>NUCLEOTIDE SEQUENCE</scope>
    <source>
        <strain evidence="2">EGII</strain>
    </source>
</reference>
<dbReference type="EMBL" id="CAJHJT010000034">
    <property type="protein sequence ID" value="CAD7003131.1"/>
    <property type="molecule type" value="Genomic_DNA"/>
</dbReference>
<keyword evidence="1" id="KW-1133">Transmembrane helix</keyword>
<keyword evidence="1" id="KW-0472">Membrane</keyword>
<protein>
    <submittedName>
        <fullName evidence="2">(Mediterranean fruit fly) hypothetical protein</fullName>
    </submittedName>
</protein>
<keyword evidence="1" id="KW-0812">Transmembrane</keyword>
<keyword evidence="3" id="KW-1185">Reference proteome</keyword>
<sequence>MHACAKKISEPNKRKYKCDIGIEFVKINLFVKFFWISSDLNLQTKPASIVKTTTKAKELFSESIENSAEQQQRETFAFAVAISTITFRAFIGFWL</sequence>
<evidence type="ECO:0000256" key="1">
    <source>
        <dbReference type="SAM" id="Phobius"/>
    </source>
</evidence>